<gene>
    <name evidence="1" type="ORF">DL89DRAFT_268406</name>
</gene>
<reference evidence="1 2" key="1">
    <citation type="submission" date="2016-07" db="EMBL/GenBank/DDBJ databases">
        <title>Pervasive Adenine N6-methylation of Active Genes in Fungi.</title>
        <authorList>
            <consortium name="DOE Joint Genome Institute"/>
            <person name="Mondo S.J."/>
            <person name="Dannebaum R.O."/>
            <person name="Kuo R.C."/>
            <person name="Labutti K."/>
            <person name="Haridas S."/>
            <person name="Kuo A."/>
            <person name="Salamov A."/>
            <person name="Ahrendt S.R."/>
            <person name="Lipzen A."/>
            <person name="Sullivan W."/>
            <person name="Andreopoulos W.B."/>
            <person name="Clum A."/>
            <person name="Lindquist E."/>
            <person name="Daum C."/>
            <person name="Ramamoorthy G.K."/>
            <person name="Gryganskyi A."/>
            <person name="Culley D."/>
            <person name="Magnuson J.K."/>
            <person name="James T.Y."/>
            <person name="O'Malley M.A."/>
            <person name="Stajich J.E."/>
            <person name="Spatafora J.W."/>
            <person name="Visel A."/>
            <person name="Grigoriev I.V."/>
        </authorList>
    </citation>
    <scope>NUCLEOTIDE SEQUENCE [LARGE SCALE GENOMIC DNA]</scope>
    <source>
        <strain evidence="1 2">ATCC 12442</strain>
    </source>
</reference>
<proteinExistence type="predicted"/>
<dbReference type="Proteomes" id="UP000193922">
    <property type="component" value="Unassembled WGS sequence"/>
</dbReference>
<dbReference type="EMBL" id="MCFD01000009">
    <property type="protein sequence ID" value="ORX68610.1"/>
    <property type="molecule type" value="Genomic_DNA"/>
</dbReference>
<evidence type="ECO:0000313" key="1">
    <source>
        <dbReference type="EMBL" id="ORX68610.1"/>
    </source>
</evidence>
<accession>A0A1Y1W523</accession>
<evidence type="ECO:0000313" key="2">
    <source>
        <dbReference type="Proteomes" id="UP000193922"/>
    </source>
</evidence>
<organism evidence="1 2">
    <name type="scientific">Linderina pennispora</name>
    <dbReference type="NCBI Taxonomy" id="61395"/>
    <lineage>
        <taxon>Eukaryota</taxon>
        <taxon>Fungi</taxon>
        <taxon>Fungi incertae sedis</taxon>
        <taxon>Zoopagomycota</taxon>
        <taxon>Kickxellomycotina</taxon>
        <taxon>Kickxellomycetes</taxon>
        <taxon>Kickxellales</taxon>
        <taxon>Kickxellaceae</taxon>
        <taxon>Linderina</taxon>
    </lineage>
</organism>
<dbReference type="GeneID" id="63804561"/>
<protein>
    <submittedName>
        <fullName evidence="1">Uncharacterized protein</fullName>
    </submittedName>
</protein>
<name>A0A1Y1W523_9FUNG</name>
<dbReference type="AlphaFoldDB" id="A0A1Y1W523"/>
<keyword evidence="2" id="KW-1185">Reference proteome</keyword>
<comment type="caution">
    <text evidence="1">The sequence shown here is derived from an EMBL/GenBank/DDBJ whole genome shotgun (WGS) entry which is preliminary data.</text>
</comment>
<sequence length="92" mass="10321">MNHQIGCLTRVHIGLPSSNETAELTLGVHRGHPQTGQFQNAYLCGRFLQHNSVFSTPFVTTSILLRVTPSSEICLLLFQHPFLFCTQLLRAQ</sequence>
<dbReference type="RefSeq" id="XP_040742392.1">
    <property type="nucleotide sequence ID" value="XM_040887913.1"/>
</dbReference>